<protein>
    <submittedName>
        <fullName evidence="1">Uncharacterized protein</fullName>
    </submittedName>
</protein>
<evidence type="ECO:0000313" key="2">
    <source>
        <dbReference type="Proteomes" id="UP000466586"/>
    </source>
</evidence>
<accession>A0A7K1YF55</accession>
<gene>
    <name evidence="1" type="ORF">GS399_16720</name>
</gene>
<name>A0A7K1YF55_9SPHI</name>
<dbReference type="EMBL" id="WVHT01000009">
    <property type="protein sequence ID" value="MXV52619.1"/>
    <property type="molecule type" value="Genomic_DNA"/>
</dbReference>
<organism evidence="1 2">
    <name type="scientific">Hufsiella arboris</name>
    <dbReference type="NCBI Taxonomy" id="2695275"/>
    <lineage>
        <taxon>Bacteria</taxon>
        <taxon>Pseudomonadati</taxon>
        <taxon>Bacteroidota</taxon>
        <taxon>Sphingobacteriia</taxon>
        <taxon>Sphingobacteriales</taxon>
        <taxon>Sphingobacteriaceae</taxon>
        <taxon>Hufsiella</taxon>
    </lineage>
</organism>
<dbReference type="AlphaFoldDB" id="A0A7K1YF55"/>
<evidence type="ECO:0000313" key="1">
    <source>
        <dbReference type="EMBL" id="MXV52619.1"/>
    </source>
</evidence>
<proteinExistence type="predicted"/>
<dbReference type="RefSeq" id="WP_160845801.1">
    <property type="nucleotide sequence ID" value="NZ_WVHT01000009.1"/>
</dbReference>
<dbReference type="Proteomes" id="UP000466586">
    <property type="component" value="Unassembled WGS sequence"/>
</dbReference>
<sequence length="167" mass="18363">MEENQQKQERAYMLTGREGDVISLKTAAQWTRNYRDREPNDTISHFFGQEILNRILSQEECVGIRIYYAYEEPLNGFQRLMVIIGNFFSKTLGGTKGTKHLILAGADKTGTDQLPDADVVVETKALSMAQAQPLMAVAGSSSNNFVLGEQAMPCPGSAGCPTNALTR</sequence>
<reference evidence="1 2" key="1">
    <citation type="submission" date="2019-11" db="EMBL/GenBank/DDBJ databases">
        <title>Pedobacter sp. HMF7647 Genome sequencing and assembly.</title>
        <authorList>
            <person name="Kang H."/>
            <person name="Kim H."/>
            <person name="Joh K."/>
        </authorList>
    </citation>
    <scope>NUCLEOTIDE SEQUENCE [LARGE SCALE GENOMIC DNA]</scope>
    <source>
        <strain evidence="1 2">HMF7647</strain>
    </source>
</reference>
<comment type="caution">
    <text evidence="1">The sequence shown here is derived from an EMBL/GenBank/DDBJ whole genome shotgun (WGS) entry which is preliminary data.</text>
</comment>
<keyword evidence="2" id="KW-1185">Reference proteome</keyword>